<gene>
    <name evidence="1" type="ORF">CEXT_350311</name>
</gene>
<evidence type="ECO:0000313" key="2">
    <source>
        <dbReference type="Proteomes" id="UP001054945"/>
    </source>
</evidence>
<evidence type="ECO:0000313" key="1">
    <source>
        <dbReference type="EMBL" id="GIZ00837.1"/>
    </source>
</evidence>
<reference evidence="1 2" key="1">
    <citation type="submission" date="2021-06" db="EMBL/GenBank/DDBJ databases">
        <title>Caerostris extrusa draft genome.</title>
        <authorList>
            <person name="Kono N."/>
            <person name="Arakawa K."/>
        </authorList>
    </citation>
    <scope>NUCLEOTIDE SEQUENCE [LARGE SCALE GENOMIC DNA]</scope>
</reference>
<dbReference type="Proteomes" id="UP001054945">
    <property type="component" value="Unassembled WGS sequence"/>
</dbReference>
<accession>A0AAV4Y0J4</accession>
<organism evidence="1 2">
    <name type="scientific">Caerostris extrusa</name>
    <name type="common">Bark spider</name>
    <name type="synonym">Caerostris bankana</name>
    <dbReference type="NCBI Taxonomy" id="172846"/>
    <lineage>
        <taxon>Eukaryota</taxon>
        <taxon>Metazoa</taxon>
        <taxon>Ecdysozoa</taxon>
        <taxon>Arthropoda</taxon>
        <taxon>Chelicerata</taxon>
        <taxon>Arachnida</taxon>
        <taxon>Araneae</taxon>
        <taxon>Araneomorphae</taxon>
        <taxon>Entelegynae</taxon>
        <taxon>Araneoidea</taxon>
        <taxon>Araneidae</taxon>
        <taxon>Caerostris</taxon>
    </lineage>
</organism>
<comment type="caution">
    <text evidence="1">The sequence shown here is derived from an EMBL/GenBank/DDBJ whole genome shotgun (WGS) entry which is preliminary data.</text>
</comment>
<keyword evidence="2" id="KW-1185">Reference proteome</keyword>
<sequence>MGDFQVYNITAYDSPHINAHPLVSSTYYRVEPAPPSAKRTAKVPVPIYYTRLSPYVMISSLLCDPNGQKGGGMGNAAHINVHPLVSSTYYRVEPAPPSAKRTAKVPVQIYCTLDYHHALINLLSGGTHSAISQKDCESSCPNLLHSRLSPYVMISSLICDPNGQKGGGNAHINAHPLVSSSYYRVEPAPPSAKKGLRKFLPNLLHSRLSPYVMISSLLCDPNGQKGEGMVKAGTALKVHRNIVCK</sequence>
<dbReference type="EMBL" id="BPLR01018589">
    <property type="protein sequence ID" value="GIZ00837.1"/>
    <property type="molecule type" value="Genomic_DNA"/>
</dbReference>
<proteinExistence type="predicted"/>
<dbReference type="AlphaFoldDB" id="A0AAV4Y0J4"/>
<protein>
    <submittedName>
        <fullName evidence="1">Uncharacterized protein</fullName>
    </submittedName>
</protein>
<name>A0AAV4Y0J4_CAEEX</name>